<gene>
    <name evidence="3" type="ORF">PBRA_007572</name>
</gene>
<feature type="transmembrane region" description="Helical" evidence="1">
    <location>
        <begin position="312"/>
        <end position="331"/>
    </location>
</feature>
<dbReference type="Proteomes" id="UP000039324">
    <property type="component" value="Unassembled WGS sequence"/>
</dbReference>
<feature type="transmembrane region" description="Helical" evidence="1">
    <location>
        <begin position="343"/>
        <end position="367"/>
    </location>
</feature>
<feature type="transmembrane region" description="Helical" evidence="1">
    <location>
        <begin position="399"/>
        <end position="423"/>
    </location>
</feature>
<keyword evidence="1" id="KW-0472">Membrane</keyword>
<keyword evidence="1" id="KW-1133">Transmembrane helix</keyword>
<reference evidence="3 4" key="1">
    <citation type="submission" date="2015-02" db="EMBL/GenBank/DDBJ databases">
        <authorList>
            <person name="Chooi Y.-H."/>
        </authorList>
    </citation>
    <scope>NUCLEOTIDE SEQUENCE [LARGE SCALE GENOMIC DNA]</scope>
    <source>
        <strain evidence="3">E3</strain>
    </source>
</reference>
<evidence type="ECO:0000313" key="4">
    <source>
        <dbReference type="Proteomes" id="UP000039324"/>
    </source>
</evidence>
<protein>
    <submittedName>
        <fullName evidence="3">Uncharacterized protein</fullName>
    </submittedName>
</protein>
<feature type="chain" id="PRO_5005193560" evidence="2">
    <location>
        <begin position="22"/>
        <end position="470"/>
    </location>
</feature>
<feature type="signal peptide" evidence="2">
    <location>
        <begin position="1"/>
        <end position="21"/>
    </location>
</feature>
<keyword evidence="4" id="KW-1185">Reference proteome</keyword>
<evidence type="ECO:0000256" key="2">
    <source>
        <dbReference type="SAM" id="SignalP"/>
    </source>
</evidence>
<evidence type="ECO:0000313" key="3">
    <source>
        <dbReference type="EMBL" id="CEO99838.1"/>
    </source>
</evidence>
<organism evidence="3 4">
    <name type="scientific">Plasmodiophora brassicae</name>
    <name type="common">Clubroot disease agent</name>
    <dbReference type="NCBI Taxonomy" id="37360"/>
    <lineage>
        <taxon>Eukaryota</taxon>
        <taxon>Sar</taxon>
        <taxon>Rhizaria</taxon>
        <taxon>Endomyxa</taxon>
        <taxon>Phytomyxea</taxon>
        <taxon>Plasmodiophorida</taxon>
        <taxon>Plasmodiophoridae</taxon>
        <taxon>Plasmodiophora</taxon>
    </lineage>
</organism>
<keyword evidence="1" id="KW-0812">Transmembrane</keyword>
<dbReference type="EMBL" id="CDSF01000094">
    <property type="protein sequence ID" value="CEO99838.1"/>
    <property type="molecule type" value="Genomic_DNA"/>
</dbReference>
<keyword evidence="2" id="KW-0732">Signal</keyword>
<accession>A0A0G4IWX0</accession>
<dbReference type="AlphaFoldDB" id="A0A0G4IWX0"/>
<feature type="transmembrane region" description="Helical" evidence="1">
    <location>
        <begin position="181"/>
        <end position="203"/>
    </location>
</feature>
<evidence type="ECO:0000256" key="1">
    <source>
        <dbReference type="SAM" id="Phobius"/>
    </source>
</evidence>
<name>A0A0G4IWX0_PLABS</name>
<sequence length="470" mass="50752">MAPFVLVPLIVLLSGPTTSLASLTVSGRLSLKSPPVTAFIGPQPSDNIPALTGELSLFSGDLCNADDPAFHDVSGRILLVSAESTVAISCLYEHAYLNFVRWSARAVIQCYIGQVPSSSIWLHDGTKGANTRSVPVMFLLTGPDPEQYDLLTKSIAAGTNATLYPDENEWSAAYASPYYQLFVRGIPSAILILSGLCAAVFLYRHIANLVSNSTGKSTVQYVVSRIGLPQVTLFVEMITATLSGAILAVGGFGSTPNLPHPVQGFFTMSMSGWSLMCSVTSTIPWTRQLTEVTGTDNLSWFTRIMAGERQTVTIFLCLLPVLLDTAVASCFSKNYNPPLLEDGYAIVMTVMELVIGMHLVFSVIRYFRLASDITKRANNKNPARDVDGMASVLARLSRCALGLGVSMLLCVVGMVIIGAAPVYSFTPDGFTLTWALFLTGRSLDSAFRVSMFKPRWHVSAPFRTISQPTT</sequence>
<proteinExistence type="predicted"/>